<dbReference type="Proteomes" id="UP000182740">
    <property type="component" value="Unassembled WGS sequence"/>
</dbReference>
<organism evidence="2 3">
    <name type="scientific">Amycolatopsis australiensis</name>
    <dbReference type="NCBI Taxonomy" id="546364"/>
    <lineage>
        <taxon>Bacteria</taxon>
        <taxon>Bacillati</taxon>
        <taxon>Actinomycetota</taxon>
        <taxon>Actinomycetes</taxon>
        <taxon>Pseudonocardiales</taxon>
        <taxon>Pseudonocardiaceae</taxon>
        <taxon>Amycolatopsis</taxon>
    </lineage>
</organism>
<feature type="chain" id="PRO_5013108973" evidence="1">
    <location>
        <begin position="29"/>
        <end position="91"/>
    </location>
</feature>
<dbReference type="EMBL" id="FPJG01000006">
    <property type="protein sequence ID" value="SFW86596.1"/>
    <property type="molecule type" value="Genomic_DNA"/>
</dbReference>
<feature type="signal peptide" evidence="1">
    <location>
        <begin position="1"/>
        <end position="28"/>
    </location>
</feature>
<evidence type="ECO:0000313" key="2">
    <source>
        <dbReference type="EMBL" id="SFW86596.1"/>
    </source>
</evidence>
<gene>
    <name evidence="2" type="ORF">SAMN04489730_6429</name>
</gene>
<name>A0A1K1SQT9_9PSEU</name>
<reference evidence="3" key="1">
    <citation type="submission" date="2016-11" db="EMBL/GenBank/DDBJ databases">
        <authorList>
            <person name="Varghese N."/>
            <person name="Submissions S."/>
        </authorList>
    </citation>
    <scope>NUCLEOTIDE SEQUENCE [LARGE SCALE GENOMIC DNA]</scope>
    <source>
        <strain evidence="3">DSM 44671</strain>
    </source>
</reference>
<dbReference type="AlphaFoldDB" id="A0A1K1SQT9"/>
<accession>A0A1K1SQT9</accession>
<evidence type="ECO:0000256" key="1">
    <source>
        <dbReference type="SAM" id="SignalP"/>
    </source>
</evidence>
<keyword evidence="1" id="KW-0732">Signal</keyword>
<proteinExistence type="predicted"/>
<evidence type="ECO:0000313" key="3">
    <source>
        <dbReference type="Proteomes" id="UP000182740"/>
    </source>
</evidence>
<keyword evidence="3" id="KW-1185">Reference proteome</keyword>
<sequence length="91" mass="9899">MLRKVVTGFGVALAMFVGMVSTSGLAQAAPNDGSVPPVPGGGTWVYVRWYEGHTMESYARCSDDGAHLYPGRLYQCRQADNPATTQLWVLY</sequence>
<protein>
    <submittedName>
        <fullName evidence="2">Uncharacterized protein</fullName>
    </submittedName>
</protein>